<dbReference type="AlphaFoldDB" id="A0A652YJM3"/>
<protein>
    <recommendedName>
        <fullName evidence="2">DUF1648 domain-containing protein</fullName>
    </recommendedName>
</protein>
<proteinExistence type="predicted"/>
<comment type="caution">
    <text evidence="1">The sequence shown here is derived from an EMBL/GenBank/DDBJ whole genome shotgun (WGS) entry which is preliminary data.</text>
</comment>
<organism evidence="1">
    <name type="scientific">Nocardia globerula</name>
    <dbReference type="NCBI Taxonomy" id="1818"/>
    <lineage>
        <taxon>Bacteria</taxon>
        <taxon>Bacillati</taxon>
        <taxon>Actinomycetota</taxon>
        <taxon>Actinomycetes</taxon>
        <taxon>Mycobacteriales</taxon>
        <taxon>Nocardiaceae</taxon>
        <taxon>Nocardia</taxon>
    </lineage>
</organism>
<evidence type="ECO:0000313" key="1">
    <source>
        <dbReference type="EMBL" id="TYQ01615.1"/>
    </source>
</evidence>
<evidence type="ECO:0008006" key="2">
    <source>
        <dbReference type="Google" id="ProtNLM"/>
    </source>
</evidence>
<gene>
    <name evidence="1" type="ORF">FNL38_10730</name>
</gene>
<name>A0A652YJM3_NOCGL</name>
<dbReference type="EMBL" id="VNIQ01000007">
    <property type="protein sequence ID" value="TYQ01615.1"/>
    <property type="molecule type" value="Genomic_DNA"/>
</dbReference>
<reference evidence="1" key="1">
    <citation type="submission" date="2019-07" db="EMBL/GenBank/DDBJ databases">
        <title>Genomic Encyclopedia of Type Strains, Phase IV (KMG-IV): sequencing the most valuable type-strain genomes for metagenomic binning, comparative biology and taxonomic classification.</title>
        <authorList>
            <person name="Goeker M."/>
        </authorList>
    </citation>
    <scope>NUCLEOTIDE SEQUENCE</scope>
    <source>
        <strain evidence="1">DSM 44596</strain>
    </source>
</reference>
<sequence>MTTSKVRLWTAASLTFIPTAVLIVARLLWGDQLPHTVASHWSGSTPDGFATTTTFFAITLVVSLIASVVAAVTAIRAGDSAPLLLSVTATAAATSATIWILSVALTLDAGAPENARIGWWIALPIAAAMTGIAAWALTSRGGANVEPLLPTPTLDTPLTATERAAWIGRAHSVWPWVLSAGLTALTVGTAAYSDWWVAVILLAATVMTAAFASVTVRVDNSGLSISSWGIRWKKIAISRVKSASADAIRPIEWGGYGYRITPRGTAVTLRSGEAIVLTLETGRVFAVTVDHPEDGVRLLNSLVQQAGAREI</sequence>
<accession>A0A652YJM3</accession>